<dbReference type="PANTHER" id="PTHR36558">
    <property type="entry name" value="GLR1098 PROTEIN"/>
    <property type="match status" value="1"/>
</dbReference>
<dbReference type="Gene3D" id="3.90.1570.10">
    <property type="entry name" value="tt1808, chain A"/>
    <property type="match status" value="1"/>
</dbReference>
<evidence type="ECO:0000259" key="1">
    <source>
        <dbReference type="Pfam" id="PF05685"/>
    </source>
</evidence>
<dbReference type="Pfam" id="PF05685">
    <property type="entry name" value="Uma2"/>
    <property type="match status" value="1"/>
</dbReference>
<dbReference type="AlphaFoldDB" id="A0A5B8NM02"/>
<dbReference type="SUPFAM" id="SSF52980">
    <property type="entry name" value="Restriction endonuclease-like"/>
    <property type="match status" value="1"/>
</dbReference>
<keyword evidence="3" id="KW-1185">Reference proteome</keyword>
<protein>
    <submittedName>
        <fullName evidence="2">Uma2 family endonuclease</fullName>
    </submittedName>
</protein>
<gene>
    <name evidence="2" type="ORF">FRE64_04760</name>
</gene>
<dbReference type="InterPro" id="IPR011335">
    <property type="entry name" value="Restrct_endonuc-II-like"/>
</dbReference>
<keyword evidence="2" id="KW-0255">Endonuclease</keyword>
<evidence type="ECO:0000313" key="2">
    <source>
        <dbReference type="EMBL" id="QDZ39300.1"/>
    </source>
</evidence>
<dbReference type="Proteomes" id="UP000318453">
    <property type="component" value="Chromosome"/>
</dbReference>
<sequence length="190" mass="22194">MIAQSEPKIYSPEAYLELETASEERHEYINGEIRPMAGGTPNHNELASILNGLLRLSLRGQPYSIFVADQRLWIPEFNIYTYPDVMVIQRPVTLQQGRNDTVTNPLMIAEILSQSTRSYDKDEKFTAYRSIPTFEEYLLIDQYQLKVERYSKFNQKQWLFSEYTEATDKIVLSSLLFEMQLGDLYSELEL</sequence>
<organism evidence="2 3">
    <name type="scientific">Euhalothece natronophila Z-M001</name>
    <dbReference type="NCBI Taxonomy" id="522448"/>
    <lineage>
        <taxon>Bacteria</taxon>
        <taxon>Bacillati</taxon>
        <taxon>Cyanobacteriota</taxon>
        <taxon>Cyanophyceae</taxon>
        <taxon>Oscillatoriophycideae</taxon>
        <taxon>Chroococcales</taxon>
        <taxon>Halothecacae</taxon>
        <taxon>Halothece cluster</taxon>
        <taxon>Euhalothece</taxon>
    </lineage>
</organism>
<dbReference type="InterPro" id="IPR008538">
    <property type="entry name" value="Uma2"/>
</dbReference>
<dbReference type="EMBL" id="CP042326">
    <property type="protein sequence ID" value="QDZ39300.1"/>
    <property type="molecule type" value="Genomic_DNA"/>
</dbReference>
<feature type="domain" description="Putative restriction endonuclease" evidence="1">
    <location>
        <begin position="13"/>
        <end position="176"/>
    </location>
</feature>
<proteinExistence type="predicted"/>
<dbReference type="OrthoDB" id="422510at2"/>
<reference evidence="2" key="1">
    <citation type="submission" date="2019-08" db="EMBL/GenBank/DDBJ databases">
        <title>Carotenoids and Carotenoid Binding Proteins in the Halophilic Cyanobacterium Euhalothece sp. ZM00.</title>
        <authorList>
            <person name="Cho S.M."/>
            <person name="Song J.Y."/>
            <person name="Park Y.-I."/>
        </authorList>
    </citation>
    <scope>NUCLEOTIDE SEQUENCE [LARGE SCALE GENOMIC DNA]</scope>
    <source>
        <strain evidence="2">Z-M001</strain>
    </source>
</reference>
<keyword evidence="2" id="KW-0378">Hydrolase</keyword>
<dbReference type="CDD" id="cd06260">
    <property type="entry name" value="DUF820-like"/>
    <property type="match status" value="1"/>
</dbReference>
<evidence type="ECO:0000313" key="3">
    <source>
        <dbReference type="Proteomes" id="UP000318453"/>
    </source>
</evidence>
<dbReference type="InterPro" id="IPR012296">
    <property type="entry name" value="Nuclease_put_TT1808"/>
</dbReference>
<keyword evidence="2" id="KW-0540">Nuclease</keyword>
<dbReference type="PANTHER" id="PTHR36558:SF1">
    <property type="entry name" value="RESTRICTION ENDONUCLEASE DOMAIN-CONTAINING PROTEIN-RELATED"/>
    <property type="match status" value="1"/>
</dbReference>
<name>A0A5B8NM02_9CHRO</name>
<dbReference type="KEGG" id="enn:FRE64_04760"/>
<dbReference type="GO" id="GO:0004519">
    <property type="term" value="F:endonuclease activity"/>
    <property type="evidence" value="ECO:0007669"/>
    <property type="project" value="UniProtKB-KW"/>
</dbReference>
<accession>A0A5B8NM02</accession>
<dbReference type="RefSeq" id="WP_146294904.1">
    <property type="nucleotide sequence ID" value="NZ_CP042326.1"/>
</dbReference>